<evidence type="ECO:0000313" key="2">
    <source>
        <dbReference type="EMBL" id="OSX68384.1"/>
    </source>
</evidence>
<feature type="compositionally biased region" description="Basic residues" evidence="1">
    <location>
        <begin position="303"/>
        <end position="318"/>
    </location>
</feature>
<feature type="compositionally biased region" description="Gly residues" evidence="1">
    <location>
        <begin position="173"/>
        <end position="191"/>
    </location>
</feature>
<gene>
    <name evidence="2" type="ORF">BU14_2900s0001</name>
</gene>
<feature type="compositionally biased region" description="Basic residues" evidence="1">
    <location>
        <begin position="330"/>
        <end position="363"/>
    </location>
</feature>
<evidence type="ECO:0000313" key="3">
    <source>
        <dbReference type="Proteomes" id="UP000218209"/>
    </source>
</evidence>
<feature type="region of interest" description="Disordered" evidence="1">
    <location>
        <begin position="1"/>
        <end position="149"/>
    </location>
</feature>
<protein>
    <submittedName>
        <fullName evidence="2">Uncharacterized protein</fullName>
    </submittedName>
</protein>
<reference evidence="2 3" key="1">
    <citation type="submission" date="2017-03" db="EMBL/GenBank/DDBJ databases">
        <title>WGS assembly of Porphyra umbilicalis.</title>
        <authorList>
            <person name="Brawley S.H."/>
            <person name="Blouin N.A."/>
            <person name="Ficko-Blean E."/>
            <person name="Wheeler G.L."/>
            <person name="Lohr M."/>
            <person name="Goodson H.V."/>
            <person name="Jenkins J.W."/>
            <person name="Blaby-Haas C.E."/>
            <person name="Helliwell K.E."/>
            <person name="Chan C."/>
            <person name="Marriage T."/>
            <person name="Bhattacharya D."/>
            <person name="Klein A.S."/>
            <person name="Badis Y."/>
            <person name="Brodie J."/>
            <person name="Cao Y."/>
            <person name="Collen J."/>
            <person name="Dittami S.M."/>
            <person name="Gachon C.M."/>
            <person name="Green B.R."/>
            <person name="Karpowicz S."/>
            <person name="Kim J.W."/>
            <person name="Kudahl U."/>
            <person name="Lin S."/>
            <person name="Michel G."/>
            <person name="Mittag M."/>
            <person name="Olson B.J."/>
            <person name="Pangilinan J."/>
            <person name="Peng Y."/>
            <person name="Qiu H."/>
            <person name="Shu S."/>
            <person name="Singer J.T."/>
            <person name="Smith A.G."/>
            <person name="Sprecher B.N."/>
            <person name="Wagner V."/>
            <person name="Wang W."/>
            <person name="Wang Z.-Y."/>
            <person name="Yan J."/>
            <person name="Yarish C."/>
            <person name="Zoeuner-Riek S."/>
            <person name="Zhuang Y."/>
            <person name="Zou Y."/>
            <person name="Lindquist E.A."/>
            <person name="Grimwood J."/>
            <person name="Barry K."/>
            <person name="Rokhsar D.S."/>
            <person name="Schmutz J."/>
            <person name="Stiller J.W."/>
            <person name="Grossman A.R."/>
            <person name="Prochnik S.E."/>
        </authorList>
    </citation>
    <scope>NUCLEOTIDE SEQUENCE [LARGE SCALE GENOMIC DNA]</scope>
    <source>
        <strain evidence="2">4086291</strain>
    </source>
</reference>
<dbReference type="Proteomes" id="UP000218209">
    <property type="component" value="Unassembled WGS sequence"/>
</dbReference>
<feature type="region of interest" description="Disordered" evidence="1">
    <location>
        <begin position="285"/>
        <end position="363"/>
    </location>
</feature>
<dbReference type="EMBL" id="KV920634">
    <property type="protein sequence ID" value="OSX68384.1"/>
    <property type="molecule type" value="Genomic_DNA"/>
</dbReference>
<accession>A0A1X6NID9</accession>
<dbReference type="AlphaFoldDB" id="A0A1X6NID9"/>
<name>A0A1X6NID9_PORUM</name>
<evidence type="ECO:0000256" key="1">
    <source>
        <dbReference type="SAM" id="MobiDB-lite"/>
    </source>
</evidence>
<feature type="compositionally biased region" description="Gly residues" evidence="1">
    <location>
        <begin position="53"/>
        <end position="62"/>
    </location>
</feature>
<feature type="compositionally biased region" description="Low complexity" evidence="1">
    <location>
        <begin position="9"/>
        <end position="21"/>
    </location>
</feature>
<feature type="non-terminal residue" evidence="2">
    <location>
        <position position="363"/>
    </location>
</feature>
<keyword evidence="3" id="KW-1185">Reference proteome</keyword>
<organism evidence="2 3">
    <name type="scientific">Porphyra umbilicalis</name>
    <name type="common">Purple laver</name>
    <name type="synonym">Red alga</name>
    <dbReference type="NCBI Taxonomy" id="2786"/>
    <lineage>
        <taxon>Eukaryota</taxon>
        <taxon>Rhodophyta</taxon>
        <taxon>Bangiophyceae</taxon>
        <taxon>Bangiales</taxon>
        <taxon>Bangiaceae</taxon>
        <taxon>Porphyra</taxon>
    </lineage>
</organism>
<sequence>MRATGRSFPPCRARPAAAAGPRHPHPAPFGTRATSTDDAGDGPVFPASAAPDGGSGAAGGDGLDPSSRARTFGTPRPAGAGSRPTSADDAGDGPVVPAYFPDGTPHGPPPGVAAAAGRRARAGTRPTSADDAGARRPHPAPLGGSADGGAPRLCVDARPLCVGARGGHRGAPAPGGRGVAGHGGGRLGRLVGGARRARRAADIRHERRGRQGPDGRPRGAGRLDSRAVGGRPGVDAAVVCAVGRRGGPRARAWIGSLAAARGCGAAAAAAAPAGARGCRVAVRRRGRRGRRAGGARLPQGHARGTRAGRHCRCRHPRGYRGWGRAPQSPRRPRHRRHTRCRRRRADGRRRAAGGLPPRRRPRG</sequence>
<feature type="compositionally biased region" description="Basic and acidic residues" evidence="1">
    <location>
        <begin position="199"/>
        <end position="225"/>
    </location>
</feature>
<feature type="region of interest" description="Disordered" evidence="1">
    <location>
        <begin position="168"/>
        <end position="229"/>
    </location>
</feature>
<proteinExistence type="predicted"/>
<feature type="compositionally biased region" description="Low complexity" evidence="1">
    <location>
        <begin position="112"/>
        <end position="127"/>
    </location>
</feature>